<dbReference type="PANTHER" id="PTHR43316:SF8">
    <property type="entry name" value="HAD FAMILY HYDROLASE"/>
    <property type="match status" value="1"/>
</dbReference>
<dbReference type="InterPro" id="IPR023198">
    <property type="entry name" value="PGP-like_dom2"/>
</dbReference>
<organism evidence="3 4">
    <name type="scientific">Stenotrophomonas maltophilia</name>
    <name type="common">Pseudomonas maltophilia</name>
    <name type="synonym">Xanthomonas maltophilia</name>
    <dbReference type="NCBI Taxonomy" id="40324"/>
    <lineage>
        <taxon>Bacteria</taxon>
        <taxon>Pseudomonadati</taxon>
        <taxon>Pseudomonadota</taxon>
        <taxon>Gammaproteobacteria</taxon>
        <taxon>Lysobacterales</taxon>
        <taxon>Lysobacteraceae</taxon>
        <taxon>Stenotrophomonas</taxon>
        <taxon>Stenotrophomonas maltophilia group</taxon>
    </lineage>
</organism>
<gene>
    <name evidence="3" type="ORF">GAK31_03259</name>
</gene>
<dbReference type="SFLD" id="SFLDG01129">
    <property type="entry name" value="C1.5:_HAD__Beta-PGM__Phosphata"/>
    <property type="match status" value="1"/>
</dbReference>
<dbReference type="Proteomes" id="UP000487117">
    <property type="component" value="Unassembled WGS sequence"/>
</dbReference>
<dbReference type="GO" id="GO:0016787">
    <property type="term" value="F:hydrolase activity"/>
    <property type="evidence" value="ECO:0007669"/>
    <property type="project" value="UniProtKB-KW"/>
</dbReference>
<sequence>MNTSTPAPSRAIGLVGFDGDDTLWKSEDYYRKAEQDYLHLLSRYIDVHDTQTARHLLEVQQRHLDTFGYGVKSMTLSMIEASIEITGQRIEARDIQTILEIGHATLSHPVELIDGVREAVGTIAADYPVVLITKGDLFHQEAKIKVAQLHDLFPRIEIVSEKDPETYARVLAEFELPMSRFVMVGNSLRSNIEPVVTLGGWGIHTPYAVTWAHETQHGVADDEPRMVNADTAHDWPAALAVLEAKAAAEAWQRAVAAAESGHEPATAHAARVAPGPAAPAAGAGRCAGPADRRALGSL</sequence>
<dbReference type="InterPro" id="IPR036412">
    <property type="entry name" value="HAD-like_sf"/>
</dbReference>
<feature type="region of interest" description="Disordered" evidence="2">
    <location>
        <begin position="257"/>
        <end position="287"/>
    </location>
</feature>
<dbReference type="SFLD" id="SFLDS00003">
    <property type="entry name" value="Haloacid_Dehalogenase"/>
    <property type="match status" value="1"/>
</dbReference>
<dbReference type="InterPro" id="IPR051540">
    <property type="entry name" value="S-2-haloacid_dehalogenase"/>
</dbReference>
<evidence type="ECO:0008006" key="5">
    <source>
        <dbReference type="Google" id="ProtNLM"/>
    </source>
</evidence>
<dbReference type="SUPFAM" id="SSF56784">
    <property type="entry name" value="HAD-like"/>
    <property type="match status" value="1"/>
</dbReference>
<reference evidence="4" key="1">
    <citation type="journal article" date="2020" name="MBio">
        <title>Horizontal gene transfer to a defensive symbiont with a reduced genome amongst a multipartite beetle microbiome.</title>
        <authorList>
            <person name="Waterworth S.C."/>
            <person name="Florez L.V."/>
            <person name="Rees E.R."/>
            <person name="Hertweck C."/>
            <person name="Kaltenpoth M."/>
            <person name="Kwan J.C."/>
        </authorList>
    </citation>
    <scope>NUCLEOTIDE SEQUENCE [LARGE SCALE GENOMIC DNA]</scope>
</reference>
<evidence type="ECO:0000256" key="2">
    <source>
        <dbReference type="SAM" id="MobiDB-lite"/>
    </source>
</evidence>
<evidence type="ECO:0000256" key="1">
    <source>
        <dbReference type="ARBA" id="ARBA00022801"/>
    </source>
</evidence>
<evidence type="ECO:0000313" key="4">
    <source>
        <dbReference type="Proteomes" id="UP000487117"/>
    </source>
</evidence>
<dbReference type="EMBL" id="WNDS01000004">
    <property type="protein sequence ID" value="KAF1014235.1"/>
    <property type="molecule type" value="Genomic_DNA"/>
</dbReference>
<comment type="caution">
    <text evidence="3">The sequence shown here is derived from an EMBL/GenBank/DDBJ whole genome shotgun (WGS) entry which is preliminary data.</text>
</comment>
<dbReference type="AlphaFoldDB" id="A0A7V8JKW9"/>
<dbReference type="InterPro" id="IPR023214">
    <property type="entry name" value="HAD_sf"/>
</dbReference>
<dbReference type="Gene3D" id="3.40.50.1000">
    <property type="entry name" value="HAD superfamily/HAD-like"/>
    <property type="match status" value="1"/>
</dbReference>
<proteinExistence type="predicted"/>
<accession>A0A7V8JKW9</accession>
<name>A0A7V8JKW9_STEMA</name>
<dbReference type="Gene3D" id="1.10.150.240">
    <property type="entry name" value="Putative phosphatase, domain 2"/>
    <property type="match status" value="1"/>
</dbReference>
<dbReference type="Pfam" id="PF00702">
    <property type="entry name" value="Hydrolase"/>
    <property type="match status" value="1"/>
</dbReference>
<evidence type="ECO:0000313" key="3">
    <source>
        <dbReference type="EMBL" id="KAF1014235.1"/>
    </source>
</evidence>
<keyword evidence="1" id="KW-0378">Hydrolase</keyword>
<protein>
    <recommendedName>
        <fullName evidence="5">Haloacid dehalogenase</fullName>
    </recommendedName>
</protein>
<dbReference type="PANTHER" id="PTHR43316">
    <property type="entry name" value="HYDROLASE, HALOACID DELAHOGENASE-RELATED"/>
    <property type="match status" value="1"/>
</dbReference>